<dbReference type="SUPFAM" id="SSF51011">
    <property type="entry name" value="Glycosyl hydrolase domain"/>
    <property type="match status" value="1"/>
</dbReference>
<evidence type="ECO:0000256" key="2">
    <source>
        <dbReference type="ARBA" id="ARBA00022801"/>
    </source>
</evidence>
<keyword evidence="2 5" id="KW-0378">Hydrolase</keyword>
<sequence>MTQQTTPAAPERINGMRKIWWKDAVAYQIYPRSFLDSDGDGVGDLAGILAKLDYLADLGVDLIWLSPHYDSPDADNGYDIRDYRKVARAFGTMADFDALLAGLKARGMRLIVDLVVNHSSDEHAWFAQARQGRDSETRDYYIWRDPAPQGGPPNNWPNFFSGPAWTFDAESGQYYLHLFAQKQPDLNWDNPDLRAEVYDIMRFWLDKGVDGFRMDVIPFISKDPALPDLPAGVKPQRHYAEGPKLHDYLQEMRREVLSQYDCTTVGEGNGLDQAQMRRVVDERRGELDMIFQFDVVEFDRDAQGQPRDWTLPEFKDIFARQAASMDGHGWTTVYLANHDCTRPVSRYGDDHPDWRVASAKVLNALLLTQKGTPFLYQGDEFGMTNFPFTRVAQFEDIAVRNAWARALADGTADEAAFVARLNRTSRDHTRTPMQWDDGPQGGFTSATPWLAVNPNHHTVNAQAALADPDSIWHATKALIALRKRQPALVYGDYTDLAPAHRAIFAYSRALGDRGVAVVLNFSRAAQVFDLPRALTDPKVLHSSGATLTGGRVQLAGWSALVCAWGAT</sequence>
<keyword evidence="3 5" id="KW-0326">Glycosidase</keyword>
<gene>
    <name evidence="5" type="primary">malL_2</name>
    <name evidence="5" type="ORF">AQS8620_02936</name>
</gene>
<evidence type="ECO:0000313" key="5">
    <source>
        <dbReference type="EMBL" id="SLN63956.1"/>
    </source>
</evidence>
<keyword evidence="6" id="KW-1185">Reference proteome</keyword>
<protein>
    <submittedName>
        <fullName evidence="5">Oligo-1,6-glucosidase</fullName>
        <ecNumber evidence="5">3.2.1.10</ecNumber>
    </submittedName>
</protein>
<accession>A0A1Y5TGY7</accession>
<dbReference type="InterPro" id="IPR017853">
    <property type="entry name" value="GH"/>
</dbReference>
<evidence type="ECO:0000256" key="3">
    <source>
        <dbReference type="ARBA" id="ARBA00023295"/>
    </source>
</evidence>
<dbReference type="Gene3D" id="3.20.20.80">
    <property type="entry name" value="Glycosidases"/>
    <property type="match status" value="1"/>
</dbReference>
<dbReference type="Gene3D" id="3.90.400.10">
    <property type="entry name" value="Oligo-1,6-glucosidase, Domain 2"/>
    <property type="match status" value="1"/>
</dbReference>
<comment type="similarity">
    <text evidence="1">Belongs to the glycosyl hydrolase 13 family.</text>
</comment>
<dbReference type="FunFam" id="3.90.400.10:FF:000002">
    <property type="entry name" value="Sucrose isomerase"/>
    <property type="match status" value="1"/>
</dbReference>
<dbReference type="GO" id="GO:0009313">
    <property type="term" value="P:oligosaccharide catabolic process"/>
    <property type="evidence" value="ECO:0007669"/>
    <property type="project" value="TreeGrafter"/>
</dbReference>
<dbReference type="CDD" id="cd11333">
    <property type="entry name" value="AmyAc_SI_OligoGlu_DGase"/>
    <property type="match status" value="1"/>
</dbReference>
<dbReference type="InterPro" id="IPR022567">
    <property type="entry name" value="DUF3459"/>
</dbReference>
<name>A0A1Y5TGY7_9RHOB</name>
<dbReference type="OrthoDB" id="9805159at2"/>
<proteinExistence type="inferred from homology"/>
<dbReference type="Proteomes" id="UP000193862">
    <property type="component" value="Unassembled WGS sequence"/>
</dbReference>
<feature type="domain" description="Glycosyl hydrolase family 13 catalytic" evidence="4">
    <location>
        <begin position="28"/>
        <end position="430"/>
    </location>
</feature>
<dbReference type="RefSeq" id="WP_085837739.1">
    <property type="nucleotide sequence ID" value="NZ_FWFS01000011.1"/>
</dbReference>
<dbReference type="GO" id="GO:0004574">
    <property type="term" value="F:oligo-1,6-glucosidase activity"/>
    <property type="evidence" value="ECO:0007669"/>
    <property type="project" value="UniProtKB-EC"/>
</dbReference>
<dbReference type="SUPFAM" id="SSF51445">
    <property type="entry name" value="(Trans)glycosidases"/>
    <property type="match status" value="1"/>
</dbReference>
<dbReference type="NCBIfam" id="NF008183">
    <property type="entry name" value="PRK10933.1"/>
    <property type="match status" value="1"/>
</dbReference>
<dbReference type="Pfam" id="PF00128">
    <property type="entry name" value="Alpha-amylase"/>
    <property type="match status" value="1"/>
</dbReference>
<organism evidence="5 6">
    <name type="scientific">Aquimixticola soesokkakensis</name>
    <dbReference type="NCBI Taxonomy" id="1519096"/>
    <lineage>
        <taxon>Bacteria</taxon>
        <taxon>Pseudomonadati</taxon>
        <taxon>Pseudomonadota</taxon>
        <taxon>Alphaproteobacteria</taxon>
        <taxon>Rhodobacterales</taxon>
        <taxon>Paracoccaceae</taxon>
        <taxon>Aquimixticola</taxon>
    </lineage>
</organism>
<evidence type="ECO:0000313" key="6">
    <source>
        <dbReference type="Proteomes" id="UP000193862"/>
    </source>
</evidence>
<dbReference type="Pfam" id="PF11941">
    <property type="entry name" value="DUF3459"/>
    <property type="match status" value="1"/>
</dbReference>
<dbReference type="InterPro" id="IPR006047">
    <property type="entry name" value="GH13_cat_dom"/>
</dbReference>
<dbReference type="EC" id="3.2.1.10" evidence="5"/>
<dbReference type="AlphaFoldDB" id="A0A1Y5TGY7"/>
<dbReference type="Gene3D" id="2.60.40.1180">
    <property type="entry name" value="Golgi alpha-mannosidase II"/>
    <property type="match status" value="1"/>
</dbReference>
<dbReference type="PANTHER" id="PTHR10357">
    <property type="entry name" value="ALPHA-AMYLASE FAMILY MEMBER"/>
    <property type="match status" value="1"/>
</dbReference>
<dbReference type="InterPro" id="IPR045857">
    <property type="entry name" value="O16G_dom_2"/>
</dbReference>
<dbReference type="InterPro" id="IPR013780">
    <property type="entry name" value="Glyco_hydro_b"/>
</dbReference>
<reference evidence="5 6" key="1">
    <citation type="submission" date="2017-03" db="EMBL/GenBank/DDBJ databases">
        <authorList>
            <person name="Afonso C.L."/>
            <person name="Miller P.J."/>
            <person name="Scott M.A."/>
            <person name="Spackman E."/>
            <person name="Goraichik I."/>
            <person name="Dimitrov K.M."/>
            <person name="Suarez D.L."/>
            <person name="Swayne D.E."/>
        </authorList>
    </citation>
    <scope>NUCLEOTIDE SEQUENCE [LARGE SCALE GENOMIC DNA]</scope>
    <source>
        <strain evidence="5 6">CECT 8620</strain>
    </source>
</reference>
<dbReference type="GO" id="GO:0004556">
    <property type="term" value="F:alpha-amylase activity"/>
    <property type="evidence" value="ECO:0007669"/>
    <property type="project" value="TreeGrafter"/>
</dbReference>
<dbReference type="SMART" id="SM00642">
    <property type="entry name" value="Aamy"/>
    <property type="match status" value="1"/>
</dbReference>
<dbReference type="EMBL" id="FWFS01000011">
    <property type="protein sequence ID" value="SLN63956.1"/>
    <property type="molecule type" value="Genomic_DNA"/>
</dbReference>
<evidence type="ECO:0000259" key="4">
    <source>
        <dbReference type="SMART" id="SM00642"/>
    </source>
</evidence>
<dbReference type="FunFam" id="3.20.20.80:FF:000064">
    <property type="entry name" value="Oligo-1,6-glucosidase"/>
    <property type="match status" value="2"/>
</dbReference>
<evidence type="ECO:0000256" key="1">
    <source>
        <dbReference type="ARBA" id="ARBA00008061"/>
    </source>
</evidence>
<dbReference type="PANTHER" id="PTHR10357:SF184">
    <property type="entry name" value="OLIGO-1,6-GLUCOSIDASE 1"/>
    <property type="match status" value="1"/>
</dbReference>